<protein>
    <recommendedName>
        <fullName evidence="1">Expansin-like EG45 domain-containing protein</fullName>
    </recommendedName>
</protein>
<sequence length="222" mass="23519">MTHYDLPLDYVAACGCAPDSTHYPTVAMSQLAYGSAQAYGPGCGKCFNITLLNTFLSDPPFYPPQRKSLVVKVTDLCPISSAWCTATNDTPNAAGHFINFDLAFPSPAIPDDFFPSDVKTYGYADFGLWNVSYQEVGCTPNWAGSKDSSAMGSVNNLGDSVCCPGDVTANLTCPSYSLQNGIPPDTSIGGETFLPTIGHAPARTSVYVSWIVVVALCLLSSV</sequence>
<evidence type="ECO:0000313" key="3">
    <source>
        <dbReference type="Proteomes" id="UP000077266"/>
    </source>
</evidence>
<name>A0A165C647_EXIGL</name>
<dbReference type="Pfam" id="PF22514">
    <property type="entry name" value="EXPB1_D1"/>
    <property type="match status" value="1"/>
</dbReference>
<dbReference type="InterPro" id="IPR007112">
    <property type="entry name" value="Expansin/allergen_DPBB_dom"/>
</dbReference>
<evidence type="ECO:0000313" key="2">
    <source>
        <dbReference type="EMBL" id="KZV81892.1"/>
    </source>
</evidence>
<dbReference type="PROSITE" id="PS50842">
    <property type="entry name" value="EXPANSIN_EG45"/>
    <property type="match status" value="1"/>
</dbReference>
<dbReference type="OrthoDB" id="5823761at2759"/>
<reference evidence="2 3" key="1">
    <citation type="journal article" date="2016" name="Mol. Biol. Evol.">
        <title>Comparative Genomics of Early-Diverging Mushroom-Forming Fungi Provides Insights into the Origins of Lignocellulose Decay Capabilities.</title>
        <authorList>
            <person name="Nagy L.G."/>
            <person name="Riley R."/>
            <person name="Tritt A."/>
            <person name="Adam C."/>
            <person name="Daum C."/>
            <person name="Floudas D."/>
            <person name="Sun H."/>
            <person name="Yadav J.S."/>
            <person name="Pangilinan J."/>
            <person name="Larsson K.H."/>
            <person name="Matsuura K."/>
            <person name="Barry K."/>
            <person name="Labutti K."/>
            <person name="Kuo R."/>
            <person name="Ohm R.A."/>
            <person name="Bhattacharya S.S."/>
            <person name="Shirouzu T."/>
            <person name="Yoshinaga Y."/>
            <person name="Martin F.M."/>
            <person name="Grigoriev I.V."/>
            <person name="Hibbett D.S."/>
        </authorList>
    </citation>
    <scope>NUCLEOTIDE SEQUENCE [LARGE SCALE GENOMIC DNA]</scope>
    <source>
        <strain evidence="2 3">HHB12029</strain>
    </source>
</reference>
<gene>
    <name evidence="2" type="ORF">EXIGLDRAFT_730402</name>
</gene>
<dbReference type="InParanoid" id="A0A165C647"/>
<dbReference type="EMBL" id="KV426359">
    <property type="protein sequence ID" value="KZV81892.1"/>
    <property type="molecule type" value="Genomic_DNA"/>
</dbReference>
<keyword evidence="3" id="KW-1185">Reference proteome</keyword>
<dbReference type="InterPro" id="IPR036908">
    <property type="entry name" value="RlpA-like_sf"/>
</dbReference>
<evidence type="ECO:0000259" key="1">
    <source>
        <dbReference type="PROSITE" id="PS50842"/>
    </source>
</evidence>
<dbReference type="AlphaFoldDB" id="A0A165C647"/>
<dbReference type="Gene3D" id="2.40.40.10">
    <property type="entry name" value="RlpA-like domain"/>
    <property type="match status" value="1"/>
</dbReference>
<dbReference type="SUPFAM" id="SSF50685">
    <property type="entry name" value="Barwin-like endoglucanases"/>
    <property type="match status" value="1"/>
</dbReference>
<feature type="domain" description="Expansin-like EG45" evidence="1">
    <location>
        <begin position="11"/>
        <end position="138"/>
    </location>
</feature>
<accession>A0A165C647</accession>
<proteinExistence type="predicted"/>
<organism evidence="2 3">
    <name type="scientific">Exidia glandulosa HHB12029</name>
    <dbReference type="NCBI Taxonomy" id="1314781"/>
    <lineage>
        <taxon>Eukaryota</taxon>
        <taxon>Fungi</taxon>
        <taxon>Dikarya</taxon>
        <taxon>Basidiomycota</taxon>
        <taxon>Agaricomycotina</taxon>
        <taxon>Agaricomycetes</taxon>
        <taxon>Auriculariales</taxon>
        <taxon>Exidiaceae</taxon>
        <taxon>Exidia</taxon>
    </lineage>
</organism>
<dbReference type="Proteomes" id="UP000077266">
    <property type="component" value="Unassembled WGS sequence"/>
</dbReference>
<dbReference type="CDD" id="cd22278">
    <property type="entry name" value="DPBB_GH45_endoglucanase"/>
    <property type="match status" value="1"/>
</dbReference>